<gene>
    <name evidence="2" type="ORF">J3R30DRAFT_3407626</name>
</gene>
<organism evidence="2 3">
    <name type="scientific">Lentinula aciculospora</name>
    <dbReference type="NCBI Taxonomy" id="153920"/>
    <lineage>
        <taxon>Eukaryota</taxon>
        <taxon>Fungi</taxon>
        <taxon>Dikarya</taxon>
        <taxon>Basidiomycota</taxon>
        <taxon>Agaricomycotina</taxon>
        <taxon>Agaricomycetes</taxon>
        <taxon>Agaricomycetidae</taxon>
        <taxon>Agaricales</taxon>
        <taxon>Marasmiineae</taxon>
        <taxon>Omphalotaceae</taxon>
        <taxon>Lentinula</taxon>
    </lineage>
</organism>
<feature type="compositionally biased region" description="Basic and acidic residues" evidence="1">
    <location>
        <begin position="121"/>
        <end position="141"/>
    </location>
</feature>
<feature type="compositionally biased region" description="Polar residues" evidence="1">
    <location>
        <begin position="142"/>
        <end position="154"/>
    </location>
</feature>
<keyword evidence="3" id="KW-1185">Reference proteome</keyword>
<name>A0A9W9DJC1_9AGAR</name>
<evidence type="ECO:0000313" key="3">
    <source>
        <dbReference type="Proteomes" id="UP001150266"/>
    </source>
</evidence>
<dbReference type="OrthoDB" id="2957555at2759"/>
<accession>A0A9W9DJC1</accession>
<sequence>MIPSATTSNKRCRCRFRETDPRWRPCPAHGRSDWPVLIIGEPHSRIDDRRRVVRGGLVHYALMDKNIKTDYYAQRTGSHPTQQPLSPNPDTVLSCWETSPEFSFKPNGIPETGVNISREHEARSAPHRIHDPRDPIVEKTSQRTTKGDSNQGTKKPSPGLIATPSWTGKPLKSLVMVLDSLLKLMKNKSK</sequence>
<dbReference type="AlphaFoldDB" id="A0A9W9DJC1"/>
<feature type="region of interest" description="Disordered" evidence="1">
    <location>
        <begin position="121"/>
        <end position="167"/>
    </location>
</feature>
<comment type="caution">
    <text evidence="2">The sequence shown here is derived from an EMBL/GenBank/DDBJ whole genome shotgun (WGS) entry which is preliminary data.</text>
</comment>
<proteinExistence type="predicted"/>
<dbReference type="EMBL" id="JAOTPV010000021">
    <property type="protein sequence ID" value="KAJ4472121.1"/>
    <property type="molecule type" value="Genomic_DNA"/>
</dbReference>
<evidence type="ECO:0000256" key="1">
    <source>
        <dbReference type="SAM" id="MobiDB-lite"/>
    </source>
</evidence>
<reference evidence="2" key="1">
    <citation type="submission" date="2022-08" db="EMBL/GenBank/DDBJ databases">
        <title>A Global Phylogenomic Analysis of the Shiitake Genus Lentinula.</title>
        <authorList>
            <consortium name="DOE Joint Genome Institute"/>
            <person name="Sierra-Patev S."/>
            <person name="Min B."/>
            <person name="Naranjo-Ortiz M."/>
            <person name="Looney B."/>
            <person name="Konkel Z."/>
            <person name="Slot J.C."/>
            <person name="Sakamoto Y."/>
            <person name="Steenwyk J.L."/>
            <person name="Rokas A."/>
            <person name="Carro J."/>
            <person name="Camarero S."/>
            <person name="Ferreira P."/>
            <person name="Molpeceres G."/>
            <person name="Ruiz-Duenas F.J."/>
            <person name="Serrano A."/>
            <person name="Henrissat B."/>
            <person name="Drula E."/>
            <person name="Hughes K.W."/>
            <person name="Mata J.L."/>
            <person name="Ishikawa N.K."/>
            <person name="Vargas-Isla R."/>
            <person name="Ushijima S."/>
            <person name="Smith C.A."/>
            <person name="Ahrendt S."/>
            <person name="Andreopoulos W."/>
            <person name="He G."/>
            <person name="Labutti K."/>
            <person name="Lipzen A."/>
            <person name="Ng V."/>
            <person name="Riley R."/>
            <person name="Sandor L."/>
            <person name="Barry K."/>
            <person name="Martinez A.T."/>
            <person name="Xiao Y."/>
            <person name="Gibbons J.G."/>
            <person name="Terashima K."/>
            <person name="Grigoriev I.V."/>
            <person name="Hibbett D.S."/>
        </authorList>
    </citation>
    <scope>NUCLEOTIDE SEQUENCE</scope>
    <source>
        <strain evidence="2">JLM2183</strain>
    </source>
</reference>
<protein>
    <submittedName>
        <fullName evidence="2">Uncharacterized protein</fullName>
    </submittedName>
</protein>
<evidence type="ECO:0000313" key="2">
    <source>
        <dbReference type="EMBL" id="KAJ4472121.1"/>
    </source>
</evidence>
<dbReference type="Proteomes" id="UP001150266">
    <property type="component" value="Unassembled WGS sequence"/>
</dbReference>